<feature type="transmembrane region" description="Helical" evidence="2">
    <location>
        <begin position="257"/>
        <end position="281"/>
    </location>
</feature>
<dbReference type="RefSeq" id="WP_127979582.1">
    <property type="nucleotide sequence ID" value="NZ_JBPFKW010000132.1"/>
</dbReference>
<accession>A0A437URM5</accession>
<evidence type="ECO:0000256" key="2">
    <source>
        <dbReference type="SAM" id="Phobius"/>
    </source>
</evidence>
<dbReference type="InterPro" id="IPR010982">
    <property type="entry name" value="Lambda_DNA-bd_dom_sf"/>
</dbReference>
<dbReference type="PROSITE" id="PS50943">
    <property type="entry name" value="HTH_CROC1"/>
    <property type="match status" value="1"/>
</dbReference>
<feature type="transmembrane region" description="Helical" evidence="2">
    <location>
        <begin position="141"/>
        <end position="163"/>
    </location>
</feature>
<dbReference type="CDD" id="cd00093">
    <property type="entry name" value="HTH_XRE"/>
    <property type="match status" value="1"/>
</dbReference>
<dbReference type="PANTHER" id="PTHR46558">
    <property type="entry name" value="TRACRIPTIONAL REGULATORY PROTEIN-RELATED-RELATED"/>
    <property type="match status" value="1"/>
</dbReference>
<dbReference type="GO" id="GO:0003677">
    <property type="term" value="F:DNA binding"/>
    <property type="evidence" value="ECO:0007669"/>
    <property type="project" value="UniProtKB-KW"/>
</dbReference>
<evidence type="ECO:0000256" key="1">
    <source>
        <dbReference type="ARBA" id="ARBA00023125"/>
    </source>
</evidence>
<name>A0A437URM5_ENTAV</name>
<dbReference type="PANTHER" id="PTHR46558:SF11">
    <property type="entry name" value="HTH-TYPE TRANSCRIPTIONAL REGULATOR XRE"/>
    <property type="match status" value="1"/>
</dbReference>
<feature type="transmembrane region" description="Helical" evidence="2">
    <location>
        <begin position="175"/>
        <end position="205"/>
    </location>
</feature>
<protein>
    <submittedName>
        <fullName evidence="4">XRE family transcriptional regulator</fullName>
    </submittedName>
</protein>
<evidence type="ECO:0000313" key="5">
    <source>
        <dbReference type="Proteomes" id="UP000288388"/>
    </source>
</evidence>
<dbReference type="Gene3D" id="1.10.260.40">
    <property type="entry name" value="lambda repressor-like DNA-binding domains"/>
    <property type="match status" value="1"/>
</dbReference>
<evidence type="ECO:0000259" key="3">
    <source>
        <dbReference type="PROSITE" id="PS50943"/>
    </source>
</evidence>
<dbReference type="Proteomes" id="UP000288388">
    <property type="component" value="Unassembled WGS sequence"/>
</dbReference>
<organism evidence="4 5">
    <name type="scientific">Enterococcus avium</name>
    <name type="common">Streptococcus avium</name>
    <dbReference type="NCBI Taxonomy" id="33945"/>
    <lineage>
        <taxon>Bacteria</taxon>
        <taxon>Bacillati</taxon>
        <taxon>Bacillota</taxon>
        <taxon>Bacilli</taxon>
        <taxon>Lactobacillales</taxon>
        <taxon>Enterococcaceae</taxon>
        <taxon>Enterococcus</taxon>
    </lineage>
</organism>
<keyword evidence="2" id="KW-1133">Transmembrane helix</keyword>
<dbReference type="SMART" id="SM00530">
    <property type="entry name" value="HTH_XRE"/>
    <property type="match status" value="1"/>
</dbReference>
<dbReference type="AlphaFoldDB" id="A0A437URM5"/>
<reference evidence="4 5" key="1">
    <citation type="submission" date="2018-12" db="EMBL/GenBank/DDBJ databases">
        <title>A novel vanA-carrying plasmid in a clinical isolate of Enterococcus avium.</title>
        <authorList>
            <person name="Bernasconi O.J."/>
            <person name="Luzzaro F."/>
            <person name="Endimiani A."/>
        </authorList>
    </citation>
    <scope>NUCLEOTIDE SEQUENCE [LARGE SCALE GENOMIC DNA]</scope>
    <source>
        <strain evidence="4 5">LC0559/18</strain>
    </source>
</reference>
<proteinExistence type="predicted"/>
<sequence length="291" mass="32085">MGNFLGKQLRNYRQRNELTQKQLANILYVSDRTVSKWERGAGYPDIDTLKRIAQLLDLSLDNLLNEREPELYFEYRSTTLLFTLPLLHIVIPNLSELLWHNRQFAISTLRHKKQLIPTAHGIISIGFFSSGFLSLGFFSKGIISIGLLSLGCFSAGILTLGLFSAGNLALGVIAFGNLAIGLLTFGNLVVGGFSLGNIAIGYLAIGNKALGTYTSSLPAHSDLAEISQALTDMQPHVPEAIRQILINPFLSIANSSLFPYATLSFALFLIFLLSLVCFWGLQKIRQNTINH</sequence>
<dbReference type="SUPFAM" id="SSF47413">
    <property type="entry name" value="lambda repressor-like DNA-binding domains"/>
    <property type="match status" value="1"/>
</dbReference>
<feature type="domain" description="HTH cro/C1-type" evidence="3">
    <location>
        <begin position="9"/>
        <end position="63"/>
    </location>
</feature>
<keyword evidence="2" id="KW-0472">Membrane</keyword>
<comment type="caution">
    <text evidence="4">The sequence shown here is derived from an EMBL/GenBank/DDBJ whole genome shotgun (WGS) entry which is preliminary data.</text>
</comment>
<dbReference type="EMBL" id="RYZS01000001">
    <property type="protein sequence ID" value="RVU96252.1"/>
    <property type="molecule type" value="Genomic_DNA"/>
</dbReference>
<gene>
    <name evidence="4" type="ORF">EK398_16150</name>
</gene>
<dbReference type="InterPro" id="IPR001387">
    <property type="entry name" value="Cro/C1-type_HTH"/>
</dbReference>
<evidence type="ECO:0000313" key="4">
    <source>
        <dbReference type="EMBL" id="RVU96252.1"/>
    </source>
</evidence>
<keyword evidence="2" id="KW-0812">Transmembrane</keyword>
<feature type="transmembrane region" description="Helical" evidence="2">
    <location>
        <begin position="115"/>
        <end position="135"/>
    </location>
</feature>
<dbReference type="Pfam" id="PF01381">
    <property type="entry name" value="HTH_3"/>
    <property type="match status" value="1"/>
</dbReference>
<keyword evidence="1" id="KW-0238">DNA-binding</keyword>